<sequence>ADRFTADDQVAVTFLSVQVLTMAARAILDTIAEALNASLRAVDPDRDLVDEPDPLGPGWLAWDLETALRGLRNVGWTNATKLIVSALRVFDVIAWMDGKNRGLGVPGRR</sequence>
<organism evidence="1 2">
    <name type="scientific">Rhodococcus wratislaviensis NBRC 100605</name>
    <dbReference type="NCBI Taxonomy" id="1219028"/>
    <lineage>
        <taxon>Bacteria</taxon>
        <taxon>Bacillati</taxon>
        <taxon>Actinomycetota</taxon>
        <taxon>Actinomycetes</taxon>
        <taxon>Mycobacteriales</taxon>
        <taxon>Nocardiaceae</taxon>
        <taxon>Rhodococcus</taxon>
    </lineage>
</organism>
<gene>
    <name evidence="1" type="ORF">RW1_016_00010</name>
</gene>
<dbReference type="Pfam" id="PF19827">
    <property type="entry name" value="DUF6308"/>
    <property type="match status" value="1"/>
</dbReference>
<feature type="non-terminal residue" evidence="1">
    <location>
        <position position="1"/>
    </location>
</feature>
<keyword evidence="2" id="KW-1185">Reference proteome</keyword>
<dbReference type="AlphaFoldDB" id="X0Q1U0"/>
<comment type="caution">
    <text evidence="1">The sequence shown here is derived from an EMBL/GenBank/DDBJ whole genome shotgun (WGS) entry which is preliminary data.</text>
</comment>
<name>X0Q1U0_RHOWR</name>
<proteinExistence type="predicted"/>
<accession>X0Q1U0</accession>
<evidence type="ECO:0000313" key="2">
    <source>
        <dbReference type="Proteomes" id="UP000019491"/>
    </source>
</evidence>
<dbReference type="Proteomes" id="UP000019491">
    <property type="component" value="Unassembled WGS sequence"/>
</dbReference>
<reference evidence="1 2" key="1">
    <citation type="submission" date="2014-02" db="EMBL/GenBank/DDBJ databases">
        <title>Whole genome shotgun sequence of Rhodococcus wratislaviensis NBRC 100605.</title>
        <authorList>
            <person name="Hosoyama A."/>
            <person name="Tsuchikane K."/>
            <person name="Yoshida I."/>
            <person name="Ohji S."/>
            <person name="Ichikawa N."/>
            <person name="Yamazoe A."/>
            <person name="Fujita N."/>
        </authorList>
    </citation>
    <scope>NUCLEOTIDE SEQUENCE [LARGE SCALE GENOMIC DNA]</scope>
    <source>
        <strain evidence="1 2">NBRC 100605</strain>
    </source>
</reference>
<dbReference type="EMBL" id="BAWF01000016">
    <property type="protein sequence ID" value="GAF44907.1"/>
    <property type="molecule type" value="Genomic_DNA"/>
</dbReference>
<dbReference type="InterPro" id="IPR046275">
    <property type="entry name" value="DUF6308"/>
</dbReference>
<evidence type="ECO:0000313" key="1">
    <source>
        <dbReference type="EMBL" id="GAF44907.1"/>
    </source>
</evidence>
<protein>
    <submittedName>
        <fullName evidence="1">Uncharacterized protein</fullName>
    </submittedName>
</protein>
<dbReference type="RefSeq" id="WP_037231049.1">
    <property type="nucleotide sequence ID" value="NZ_BAWF01000016.1"/>
</dbReference>